<dbReference type="InterPro" id="IPR011989">
    <property type="entry name" value="ARM-like"/>
</dbReference>
<dbReference type="Pfam" id="PF24714">
    <property type="entry name" value="TOR1L1_N"/>
    <property type="match status" value="1"/>
</dbReference>
<feature type="compositionally biased region" description="Polar residues" evidence="1">
    <location>
        <begin position="395"/>
        <end position="409"/>
    </location>
</feature>
<dbReference type="PANTHER" id="PTHR31355:SF4">
    <property type="entry name" value="TOG DOMAIN-CONTAINING PROTEIN"/>
    <property type="match status" value="1"/>
</dbReference>
<evidence type="ECO:0000256" key="2">
    <source>
        <dbReference type="SAM" id="Phobius"/>
    </source>
</evidence>
<feature type="domain" description="TORTIFOLIA1/SINE1-2 N-terminal" evidence="3">
    <location>
        <begin position="89"/>
        <end position="352"/>
    </location>
</feature>
<organism evidence="4 5">
    <name type="scientific">Rhodamnia argentea</name>
    <dbReference type="NCBI Taxonomy" id="178133"/>
    <lineage>
        <taxon>Eukaryota</taxon>
        <taxon>Viridiplantae</taxon>
        <taxon>Streptophyta</taxon>
        <taxon>Embryophyta</taxon>
        <taxon>Tracheophyta</taxon>
        <taxon>Spermatophyta</taxon>
        <taxon>Magnoliopsida</taxon>
        <taxon>eudicotyledons</taxon>
        <taxon>Gunneridae</taxon>
        <taxon>Pentapetalae</taxon>
        <taxon>rosids</taxon>
        <taxon>malvids</taxon>
        <taxon>Myrtales</taxon>
        <taxon>Myrtaceae</taxon>
        <taxon>Myrtoideae</taxon>
        <taxon>Myrteae</taxon>
        <taxon>Australasian group</taxon>
        <taxon>Rhodamnia</taxon>
    </lineage>
</organism>
<dbReference type="InterPro" id="IPR057600">
    <property type="entry name" value="TORTIFOLIA1/SINE1-2_N"/>
</dbReference>
<dbReference type="KEGG" id="rarg:115737642"/>
<evidence type="ECO:0000259" key="3">
    <source>
        <dbReference type="Pfam" id="PF24714"/>
    </source>
</evidence>
<protein>
    <submittedName>
        <fullName evidence="5">Protein SINE1-like isoform X1</fullName>
    </submittedName>
</protein>
<feature type="transmembrane region" description="Helical" evidence="2">
    <location>
        <begin position="574"/>
        <end position="595"/>
    </location>
</feature>
<sequence>MDDSRPALVKFLEKKSIPLPSSFLYYHFVLLSSTLFPLILFIVLGGPGFGSWVLSFRFPRDLRIQAGESKINALKEQRRKNPELEVASDRRKSAMKALEAYVSDMDSKTIPLFLAQVSETKETGFVSGEYTISLFEVLARVHGVNIVPQIDSIMSTIVKTLYSSAGSFPLQQACSKVVPAIARYGIDPTTPENKKRHVIHALCKPLSESLLGSQESLTSGAALCLKALVDSDNWRFASDEMVNRVCQNVTVALEDKTTQTNSHMGLVMSLAKHNALIVEAYARLLIQSGLRILHTGISEGNSQKRLSAIQMVNFLMKSLDPRSIYSELDLVIDEMEKCQSDQMAFVSGAAFEAWQTARRIAEEEGLKSERESSSVTGSNFVRQHGRRRGCWGSGERSSASASPESQTLNSLSGCDSLFESPISSRQVSPDLDNNCRSENRKLWRSENGGLDVFLKDGLFSQLAHRSGVSYTNSECVCNRESDHRGGNYRDEFEDFVQGSLSDGTAGQSPISTPQSSPYNHGSPCDANKVKEHGNAGVEQFQGGSESISSIVHSIGSHDARACQMYDIRKTPKRTFLAVMLALFFILLAFGPSLVWDDVNFEIGHLVPT</sequence>
<keyword evidence="2" id="KW-0812">Transmembrane</keyword>
<dbReference type="InterPro" id="IPR016024">
    <property type="entry name" value="ARM-type_fold"/>
</dbReference>
<dbReference type="Proteomes" id="UP000827889">
    <property type="component" value="Chromosome 7"/>
</dbReference>
<reference evidence="5" key="1">
    <citation type="submission" date="2025-08" db="UniProtKB">
        <authorList>
            <consortium name="RefSeq"/>
        </authorList>
    </citation>
    <scope>IDENTIFICATION</scope>
    <source>
        <tissue evidence="5">Leaf</tissue>
    </source>
</reference>
<dbReference type="AlphaFoldDB" id="A0A8B8NV53"/>
<evidence type="ECO:0000313" key="5">
    <source>
        <dbReference type="RefSeq" id="XP_030525718.2"/>
    </source>
</evidence>
<keyword evidence="4" id="KW-1185">Reference proteome</keyword>
<gene>
    <name evidence="5" type="primary">LOC115737642</name>
</gene>
<dbReference type="Gene3D" id="1.25.10.10">
    <property type="entry name" value="Leucine-rich Repeat Variant"/>
    <property type="match status" value="1"/>
</dbReference>
<dbReference type="InterPro" id="IPR033337">
    <property type="entry name" value="TORTIFOLIA1/SINE1-2"/>
</dbReference>
<dbReference type="GO" id="GO:0005874">
    <property type="term" value="C:microtubule"/>
    <property type="evidence" value="ECO:0007669"/>
    <property type="project" value="InterPro"/>
</dbReference>
<feature type="compositionally biased region" description="Polar residues" evidence="1">
    <location>
        <begin position="501"/>
        <end position="519"/>
    </location>
</feature>
<feature type="region of interest" description="Disordered" evidence="1">
    <location>
        <begin position="386"/>
        <end position="409"/>
    </location>
</feature>
<dbReference type="GO" id="GO:0008017">
    <property type="term" value="F:microtubule binding"/>
    <property type="evidence" value="ECO:0007669"/>
    <property type="project" value="InterPro"/>
</dbReference>
<dbReference type="SUPFAM" id="SSF48371">
    <property type="entry name" value="ARM repeat"/>
    <property type="match status" value="1"/>
</dbReference>
<keyword evidence="2" id="KW-0472">Membrane</keyword>
<dbReference type="PANTHER" id="PTHR31355">
    <property type="entry name" value="MICROTUBULE-ASSOCIATED PROTEIN TORTIFOLIA1"/>
    <property type="match status" value="1"/>
</dbReference>
<dbReference type="RefSeq" id="XP_030525718.2">
    <property type="nucleotide sequence ID" value="XM_030669858.2"/>
</dbReference>
<feature type="transmembrane region" description="Helical" evidence="2">
    <location>
        <begin position="24"/>
        <end position="54"/>
    </location>
</feature>
<evidence type="ECO:0000313" key="4">
    <source>
        <dbReference type="Proteomes" id="UP000827889"/>
    </source>
</evidence>
<proteinExistence type="predicted"/>
<feature type="region of interest" description="Disordered" evidence="1">
    <location>
        <begin position="501"/>
        <end position="528"/>
    </location>
</feature>
<keyword evidence="2" id="KW-1133">Transmembrane helix</keyword>
<accession>A0A8B8NV53</accession>
<name>A0A8B8NV53_9MYRT</name>
<dbReference type="GeneID" id="115737642"/>
<evidence type="ECO:0000256" key="1">
    <source>
        <dbReference type="SAM" id="MobiDB-lite"/>
    </source>
</evidence>